<feature type="signal peptide" evidence="2">
    <location>
        <begin position="1"/>
        <end position="21"/>
    </location>
</feature>
<dbReference type="OrthoDB" id="1522646at2"/>
<dbReference type="GO" id="GO:1990281">
    <property type="term" value="C:efflux pump complex"/>
    <property type="evidence" value="ECO:0007669"/>
    <property type="project" value="TreeGrafter"/>
</dbReference>
<dbReference type="PANTHER" id="PTHR30469">
    <property type="entry name" value="MULTIDRUG RESISTANCE PROTEIN MDTA"/>
    <property type="match status" value="1"/>
</dbReference>
<dbReference type="InterPro" id="IPR058792">
    <property type="entry name" value="Beta-barrel_RND_2"/>
</dbReference>
<keyword evidence="5" id="KW-1185">Reference proteome</keyword>
<comment type="similarity">
    <text evidence="1">Belongs to the membrane fusion protein (MFP) (TC 8.A.1) family.</text>
</comment>
<feature type="chain" id="PRO_5019238362" evidence="2">
    <location>
        <begin position="22"/>
        <end position="362"/>
    </location>
</feature>
<dbReference type="Gene3D" id="2.40.420.20">
    <property type="match status" value="1"/>
</dbReference>
<protein>
    <submittedName>
        <fullName evidence="4">Efflux RND transporter periplasmic adaptor subunit</fullName>
    </submittedName>
</protein>
<dbReference type="Pfam" id="PF25954">
    <property type="entry name" value="Beta-barrel_RND_2"/>
    <property type="match status" value="1"/>
</dbReference>
<evidence type="ECO:0000259" key="3">
    <source>
        <dbReference type="Pfam" id="PF25954"/>
    </source>
</evidence>
<reference evidence="4 5" key="1">
    <citation type="submission" date="2018-10" db="EMBL/GenBank/DDBJ databases">
        <title>Butyricimonas faecalis sp. nov., isolated from human faeces and emended description of the genus Butyricimonas.</title>
        <authorList>
            <person name="Le Roy T."/>
            <person name="Van der Smissen P."/>
            <person name="Paquot A."/>
            <person name="Delzenne N."/>
            <person name="Muccioli G."/>
            <person name="Collet J.-F."/>
            <person name="Cani P.D."/>
        </authorList>
    </citation>
    <scope>NUCLEOTIDE SEQUENCE [LARGE SCALE GENOMIC DNA]</scope>
    <source>
        <strain evidence="4 5">H184</strain>
    </source>
</reference>
<dbReference type="PANTHER" id="PTHR30469:SF11">
    <property type="entry name" value="BLL4320 PROTEIN"/>
    <property type="match status" value="1"/>
</dbReference>
<evidence type="ECO:0000256" key="2">
    <source>
        <dbReference type="SAM" id="SignalP"/>
    </source>
</evidence>
<feature type="domain" description="CusB-like beta-barrel" evidence="3">
    <location>
        <begin position="207"/>
        <end position="278"/>
    </location>
</feature>
<dbReference type="Gene3D" id="1.10.287.470">
    <property type="entry name" value="Helix hairpin bin"/>
    <property type="match status" value="1"/>
</dbReference>
<accession>A0A3S9VZK1</accession>
<dbReference type="GO" id="GO:0015562">
    <property type="term" value="F:efflux transmembrane transporter activity"/>
    <property type="evidence" value="ECO:0007669"/>
    <property type="project" value="TreeGrafter"/>
</dbReference>
<evidence type="ECO:0000313" key="4">
    <source>
        <dbReference type="EMBL" id="AZS31989.1"/>
    </source>
</evidence>
<gene>
    <name evidence="4" type="ORF">D8S85_10640</name>
</gene>
<dbReference type="PROSITE" id="PS51257">
    <property type="entry name" value="PROKAR_LIPOPROTEIN"/>
    <property type="match status" value="1"/>
</dbReference>
<evidence type="ECO:0000256" key="1">
    <source>
        <dbReference type="ARBA" id="ARBA00009477"/>
    </source>
</evidence>
<organism evidence="4 5">
    <name type="scientific">Butyricimonas faecalis</name>
    <dbReference type="NCBI Taxonomy" id="2093856"/>
    <lineage>
        <taxon>Bacteria</taxon>
        <taxon>Pseudomonadati</taxon>
        <taxon>Bacteroidota</taxon>
        <taxon>Bacteroidia</taxon>
        <taxon>Bacteroidales</taxon>
        <taxon>Odoribacteraceae</taxon>
        <taxon>Butyricimonas</taxon>
    </lineage>
</organism>
<dbReference type="KEGG" id="buy:D8S85_10640"/>
<dbReference type="InterPro" id="IPR006143">
    <property type="entry name" value="RND_pump_MFP"/>
</dbReference>
<dbReference type="SUPFAM" id="SSF111369">
    <property type="entry name" value="HlyD-like secretion proteins"/>
    <property type="match status" value="1"/>
</dbReference>
<dbReference type="Proteomes" id="UP000270673">
    <property type="component" value="Chromosome"/>
</dbReference>
<proteinExistence type="inferred from homology"/>
<dbReference type="AlphaFoldDB" id="A0A3S9VZK1"/>
<name>A0A3S9VZK1_9BACT</name>
<dbReference type="Gene3D" id="2.40.50.100">
    <property type="match status" value="1"/>
</dbReference>
<dbReference type="NCBIfam" id="TIGR01730">
    <property type="entry name" value="RND_mfp"/>
    <property type="match status" value="1"/>
</dbReference>
<evidence type="ECO:0000313" key="5">
    <source>
        <dbReference type="Proteomes" id="UP000270673"/>
    </source>
</evidence>
<sequence length="362" mass="40358">MMKMNLYRSLLLSVIVLGAIACGNEKKKDEKEIGKSESQSPLITVDTLVLKKRTFQKQIVCNGKLRAVFKSDLSFDGTGVITAINGSNGGYVKKGSVLATLDNKEALVELEKSRRAMEKANIDLQDKLIGQGYSSDTTGIPTAILRNVKISSGYDNAIDQLEAAKRRLASCYLIAPFSGRIANLDAKIYDRSANKLCTLIDDSYFDVEFSILEAEIEEVTKGQHVKIIPFINDEKTFYGDVTEINPLIDEHGQVKIRARVRNADRYLMEGMNVKIILEREIKNSFVVPKDAVVLRDGFQVMFCYREGKAVWTYVDVVMSNIDSHVIKGSEKKQTVISEEDVVITSNNLNLADGTDVTPNNRR</sequence>
<keyword evidence="2" id="KW-0732">Signal</keyword>
<dbReference type="Gene3D" id="2.40.30.170">
    <property type="match status" value="1"/>
</dbReference>
<dbReference type="EMBL" id="CP032819">
    <property type="protein sequence ID" value="AZS31989.1"/>
    <property type="molecule type" value="Genomic_DNA"/>
</dbReference>